<dbReference type="InterPro" id="IPR000551">
    <property type="entry name" value="MerR-type_HTH_dom"/>
</dbReference>
<evidence type="ECO:0000256" key="1">
    <source>
        <dbReference type="ARBA" id="ARBA00022491"/>
    </source>
</evidence>
<dbReference type="PROSITE" id="PS50937">
    <property type="entry name" value="HTH_MERR_2"/>
    <property type="match status" value="1"/>
</dbReference>
<dbReference type="GO" id="GO:0003677">
    <property type="term" value="F:DNA binding"/>
    <property type="evidence" value="ECO:0007669"/>
    <property type="project" value="UniProtKB-KW"/>
</dbReference>
<protein>
    <submittedName>
        <fullName evidence="6">Putative transcriptional regulator, MerR family</fullName>
    </submittedName>
</protein>
<dbReference type="InterPro" id="IPR009061">
    <property type="entry name" value="DNA-bd_dom_put_sf"/>
</dbReference>
<comment type="caution">
    <text evidence="6">The sequence shown here is derived from an EMBL/GenBank/DDBJ whole genome shotgun (WGS) entry which is preliminary data.</text>
</comment>
<keyword evidence="1" id="KW-0678">Repressor</keyword>
<sequence length="247" mass="27918">MEAAGIEEGVDRARFPYRMKDLCEKTGLPRQVIHFYIQQGLVPEGHKTGRNMAYYGEAHVERIQFVRKLQHERFLPLKAIRALLEQRDEVFSEAQRALLRDVQAHLSPALRPRDERPAVTDARALLDRLGLTQDDLDGMVEAGLLGTVVADDGRTLIASDEAWLLETWAELRRAGFTAELGFSTRDLAVYEAAMSMMIREEARLVLSKLSHLPAERVAALVEIGLPHVNAFLARFHLARVRNVFPTL</sequence>
<dbReference type="Gene3D" id="1.10.1660.10">
    <property type="match status" value="1"/>
</dbReference>
<evidence type="ECO:0000256" key="2">
    <source>
        <dbReference type="ARBA" id="ARBA00023015"/>
    </source>
</evidence>
<dbReference type="SUPFAM" id="SSF46955">
    <property type="entry name" value="Putative DNA-binding domain"/>
    <property type="match status" value="1"/>
</dbReference>
<dbReference type="InterPro" id="IPR047057">
    <property type="entry name" value="MerR_fam"/>
</dbReference>
<dbReference type="PANTHER" id="PTHR30204:SF69">
    <property type="entry name" value="MERR-FAMILY TRANSCRIPTIONAL REGULATOR"/>
    <property type="match status" value="1"/>
</dbReference>
<keyword evidence="2" id="KW-0805">Transcription regulation</keyword>
<evidence type="ECO:0000259" key="5">
    <source>
        <dbReference type="PROSITE" id="PS50937"/>
    </source>
</evidence>
<dbReference type="STRING" id="1192034.CAP_0387"/>
<gene>
    <name evidence="6" type="ORF">CAP_0387</name>
</gene>
<proteinExistence type="predicted"/>
<keyword evidence="7" id="KW-1185">Reference proteome</keyword>
<dbReference type="GO" id="GO:0003700">
    <property type="term" value="F:DNA-binding transcription factor activity"/>
    <property type="evidence" value="ECO:0007669"/>
    <property type="project" value="InterPro"/>
</dbReference>
<organism evidence="6 7">
    <name type="scientific">Chondromyces apiculatus DSM 436</name>
    <dbReference type="NCBI Taxonomy" id="1192034"/>
    <lineage>
        <taxon>Bacteria</taxon>
        <taxon>Pseudomonadati</taxon>
        <taxon>Myxococcota</taxon>
        <taxon>Polyangia</taxon>
        <taxon>Polyangiales</taxon>
        <taxon>Polyangiaceae</taxon>
        <taxon>Chondromyces</taxon>
    </lineage>
</organism>
<keyword evidence="4" id="KW-0804">Transcription</keyword>
<dbReference type="PANTHER" id="PTHR30204">
    <property type="entry name" value="REDOX-CYCLING DRUG-SENSING TRANSCRIPTIONAL ACTIVATOR SOXR"/>
    <property type="match status" value="1"/>
</dbReference>
<evidence type="ECO:0000313" key="7">
    <source>
        <dbReference type="Proteomes" id="UP000019678"/>
    </source>
</evidence>
<evidence type="ECO:0000256" key="4">
    <source>
        <dbReference type="ARBA" id="ARBA00023163"/>
    </source>
</evidence>
<keyword evidence="3" id="KW-0238">DNA-binding</keyword>
<evidence type="ECO:0000313" key="6">
    <source>
        <dbReference type="EMBL" id="EYF00634.1"/>
    </source>
</evidence>
<feature type="domain" description="HTH merR-type" evidence="5">
    <location>
        <begin position="16"/>
        <end position="86"/>
    </location>
</feature>
<dbReference type="Proteomes" id="UP000019678">
    <property type="component" value="Unassembled WGS sequence"/>
</dbReference>
<dbReference type="eggNOG" id="COG0789">
    <property type="taxonomic scope" value="Bacteria"/>
</dbReference>
<reference evidence="6 7" key="1">
    <citation type="submission" date="2013-05" db="EMBL/GenBank/DDBJ databases">
        <title>Genome assembly of Chondromyces apiculatus DSM 436.</title>
        <authorList>
            <person name="Sharma G."/>
            <person name="Khatri I."/>
            <person name="Kaur C."/>
            <person name="Mayilraj S."/>
            <person name="Subramanian S."/>
        </authorList>
    </citation>
    <scope>NUCLEOTIDE SEQUENCE [LARGE SCALE GENOMIC DNA]</scope>
    <source>
        <strain evidence="6 7">DSM 436</strain>
    </source>
</reference>
<dbReference type="RefSeq" id="WP_197041555.1">
    <property type="nucleotide sequence ID" value="NZ_ASRX01000103.1"/>
</dbReference>
<dbReference type="AlphaFoldDB" id="A0A017SUK1"/>
<dbReference type="Pfam" id="PF13411">
    <property type="entry name" value="MerR_1"/>
    <property type="match status" value="1"/>
</dbReference>
<name>A0A017SUK1_9BACT</name>
<dbReference type="EMBL" id="ASRX01000103">
    <property type="protein sequence ID" value="EYF00634.1"/>
    <property type="molecule type" value="Genomic_DNA"/>
</dbReference>
<dbReference type="SMART" id="SM00422">
    <property type="entry name" value="HTH_MERR"/>
    <property type="match status" value="1"/>
</dbReference>
<accession>A0A017SUK1</accession>
<evidence type="ECO:0000256" key="3">
    <source>
        <dbReference type="ARBA" id="ARBA00023125"/>
    </source>
</evidence>